<sequence>MGLLDSILGGAGGDGSPIGAITDLLGQQQGGLGGLLGAFEQGGLGEIAKSWVSNGANLPVSAEQIQAVLSSGMLADFAAKLGVDPQTAASTLAQALPQVIDHLTPGGQVPAGGGLGGLGGIADILGKLRG</sequence>
<gene>
    <name evidence="1" type="ORF">GGQ61_000277</name>
</gene>
<organism evidence="1 2">
    <name type="scientific">Phenylobacterium haematophilum</name>
    <dbReference type="NCBI Taxonomy" id="98513"/>
    <lineage>
        <taxon>Bacteria</taxon>
        <taxon>Pseudomonadati</taxon>
        <taxon>Pseudomonadota</taxon>
        <taxon>Alphaproteobacteria</taxon>
        <taxon>Caulobacterales</taxon>
        <taxon>Caulobacteraceae</taxon>
        <taxon>Phenylobacterium</taxon>
    </lineage>
</organism>
<dbReference type="InterPro" id="IPR027405">
    <property type="entry name" value="YidB-like"/>
</dbReference>
<reference evidence="1 2" key="1">
    <citation type="submission" date="2020-08" db="EMBL/GenBank/DDBJ databases">
        <title>Genomic Encyclopedia of Type Strains, Phase IV (KMG-IV): sequencing the most valuable type-strain genomes for metagenomic binning, comparative biology and taxonomic classification.</title>
        <authorList>
            <person name="Goeker M."/>
        </authorList>
    </citation>
    <scope>NUCLEOTIDE SEQUENCE [LARGE SCALE GENOMIC DNA]</scope>
    <source>
        <strain evidence="1 2">DSM 21793</strain>
    </source>
</reference>
<dbReference type="SUPFAM" id="SSF140804">
    <property type="entry name" value="YidB-like"/>
    <property type="match status" value="1"/>
</dbReference>
<dbReference type="Proteomes" id="UP000530564">
    <property type="component" value="Unassembled WGS sequence"/>
</dbReference>
<name>A0A839ZWB4_9CAUL</name>
<dbReference type="RefSeq" id="WP_183769587.1">
    <property type="nucleotide sequence ID" value="NZ_JACIDK010000001.1"/>
</dbReference>
<dbReference type="Gene3D" id="1.10.10.690">
    <property type="entry name" value="YidB-like"/>
    <property type="match status" value="1"/>
</dbReference>
<accession>A0A839ZWB4</accession>
<proteinExistence type="predicted"/>
<dbReference type="AlphaFoldDB" id="A0A839ZWB4"/>
<comment type="caution">
    <text evidence="1">The sequence shown here is derived from an EMBL/GenBank/DDBJ whole genome shotgun (WGS) entry which is preliminary data.</text>
</comment>
<dbReference type="InterPro" id="IPR045372">
    <property type="entry name" value="YidB"/>
</dbReference>
<evidence type="ECO:0000313" key="2">
    <source>
        <dbReference type="Proteomes" id="UP000530564"/>
    </source>
</evidence>
<keyword evidence="2" id="KW-1185">Reference proteome</keyword>
<evidence type="ECO:0000313" key="1">
    <source>
        <dbReference type="EMBL" id="MBB3889580.1"/>
    </source>
</evidence>
<dbReference type="Pfam" id="PF20159">
    <property type="entry name" value="YidB"/>
    <property type="match status" value="1"/>
</dbReference>
<protein>
    <submittedName>
        <fullName evidence="1">Uncharacterized protein YidB (DUF937 family)</fullName>
    </submittedName>
</protein>
<dbReference type="EMBL" id="JACIDK010000001">
    <property type="protein sequence ID" value="MBB3889580.1"/>
    <property type="molecule type" value="Genomic_DNA"/>
</dbReference>